<dbReference type="Pfam" id="PF00512">
    <property type="entry name" value="HisKA"/>
    <property type="match status" value="1"/>
</dbReference>
<evidence type="ECO:0000256" key="3">
    <source>
        <dbReference type="ARBA" id="ARBA00012438"/>
    </source>
</evidence>
<dbReference type="SUPFAM" id="SSF55874">
    <property type="entry name" value="ATPase domain of HSP90 chaperone/DNA topoisomerase II/histidine kinase"/>
    <property type="match status" value="1"/>
</dbReference>
<dbReference type="Proteomes" id="UP001239462">
    <property type="component" value="Unassembled WGS sequence"/>
</dbReference>
<keyword evidence="7" id="KW-0812">Transmembrane</keyword>
<feature type="domain" description="HAMP" evidence="9">
    <location>
        <begin position="281"/>
        <end position="334"/>
    </location>
</feature>
<dbReference type="InterPro" id="IPR036890">
    <property type="entry name" value="HATPase_C_sf"/>
</dbReference>
<sequence length="604" mass="67990">MTKLFAAHEEIGKVAEAVQEIDKNVHQLKLAAENYLHTGATSKKKAAEKLAVTISQSTERLRQGTIREDVRELLDQMSEHVAEFAKQLERASVERKIREQLVHEVLPEKIDTLRDTIDRYAKRSDADRDDGFDSAAAFASLYQSESYLHRYLIRPRSRLKREFVGSVNTLVSMFNSAGPDETEATGMARGELNGLATEFRRLGLRSMQATLGFMFYENVVMAGQISEFSYYSKLIHQRVADDLQSNRDRRDEAFRQTYWFTLLGCLLALILAVTVSRRLYCSIVNPISDLTTAFRKLAKGQTLIEIPGLSRHDEIGRMSEAAQVFSEKNRETKELLATAQRLSHDLDEKATSLEEINSELDNFAYVASHDLKAPLRGIKNLATWVREDLGEEIPEETKEHLELMASRVVKMESLLTDLLEYSRIGKNEQQVETIHLRGFVSSVLEMLEDTAEVTISVSGGDFEIETPVPPLRQVLLNLVVNAIKYNDKGTEGRVEIRLEESGDFARVNVIDNGKGIEQTHFDRIFKMYQRVSPGNIEGSGMGLAIVKKQVERLGGTIKLESSVGTGSTFQVDWPKRISSVSGPRTASLLQLPVIDRQSLECSQT</sequence>
<dbReference type="InterPro" id="IPR036097">
    <property type="entry name" value="HisK_dim/P_sf"/>
</dbReference>
<evidence type="ECO:0000256" key="1">
    <source>
        <dbReference type="ARBA" id="ARBA00000085"/>
    </source>
</evidence>
<dbReference type="EMBL" id="JASZZN010000003">
    <property type="protein sequence ID" value="MDM4014807.1"/>
    <property type="molecule type" value="Genomic_DNA"/>
</dbReference>
<evidence type="ECO:0000256" key="6">
    <source>
        <dbReference type="ARBA" id="ARBA00022777"/>
    </source>
</evidence>
<dbReference type="Pfam" id="PF02518">
    <property type="entry name" value="HATPase_c"/>
    <property type="match status" value="1"/>
</dbReference>
<dbReference type="PANTHER" id="PTHR42878">
    <property type="entry name" value="TWO-COMPONENT HISTIDINE KINASE"/>
    <property type="match status" value="1"/>
</dbReference>
<evidence type="ECO:0000259" key="8">
    <source>
        <dbReference type="PROSITE" id="PS50109"/>
    </source>
</evidence>
<organism evidence="10 11">
    <name type="scientific">Roseiconus lacunae</name>
    <dbReference type="NCBI Taxonomy" id="2605694"/>
    <lineage>
        <taxon>Bacteria</taxon>
        <taxon>Pseudomonadati</taxon>
        <taxon>Planctomycetota</taxon>
        <taxon>Planctomycetia</taxon>
        <taxon>Pirellulales</taxon>
        <taxon>Pirellulaceae</taxon>
        <taxon>Roseiconus</taxon>
    </lineage>
</organism>
<dbReference type="InterPro" id="IPR003660">
    <property type="entry name" value="HAMP_dom"/>
</dbReference>
<proteinExistence type="predicted"/>
<dbReference type="InterPro" id="IPR003661">
    <property type="entry name" value="HisK_dim/P_dom"/>
</dbReference>
<reference evidence="10 11" key="1">
    <citation type="submission" date="2023-06" db="EMBL/GenBank/DDBJ databases">
        <title>Roseiconus lacunae JC819 isolated from Gulf of Mannar region, Tamil Nadu.</title>
        <authorList>
            <person name="Pk S."/>
            <person name="Ch S."/>
            <person name="Ch V.R."/>
        </authorList>
    </citation>
    <scope>NUCLEOTIDE SEQUENCE [LARGE SCALE GENOMIC DNA]</scope>
    <source>
        <strain evidence="10 11">JC819</strain>
    </source>
</reference>
<gene>
    <name evidence="10" type="ORF">QTN89_05150</name>
</gene>
<dbReference type="InterPro" id="IPR003594">
    <property type="entry name" value="HATPase_dom"/>
</dbReference>
<evidence type="ECO:0000259" key="9">
    <source>
        <dbReference type="PROSITE" id="PS50885"/>
    </source>
</evidence>
<dbReference type="SMART" id="SM00387">
    <property type="entry name" value="HATPase_c"/>
    <property type="match status" value="1"/>
</dbReference>
<feature type="transmembrane region" description="Helical" evidence="7">
    <location>
        <begin position="257"/>
        <end position="275"/>
    </location>
</feature>
<dbReference type="RefSeq" id="WP_289162446.1">
    <property type="nucleotide sequence ID" value="NZ_JASZZN010000003.1"/>
</dbReference>
<dbReference type="Gene3D" id="3.30.565.10">
    <property type="entry name" value="Histidine kinase-like ATPase, C-terminal domain"/>
    <property type="match status" value="1"/>
</dbReference>
<feature type="domain" description="Histidine kinase" evidence="8">
    <location>
        <begin position="366"/>
        <end position="577"/>
    </location>
</feature>
<dbReference type="SUPFAM" id="SSF158472">
    <property type="entry name" value="HAMP domain-like"/>
    <property type="match status" value="1"/>
</dbReference>
<dbReference type="InterPro" id="IPR004358">
    <property type="entry name" value="Sig_transdc_His_kin-like_C"/>
</dbReference>
<dbReference type="InterPro" id="IPR005467">
    <property type="entry name" value="His_kinase_dom"/>
</dbReference>
<dbReference type="Pfam" id="PF00672">
    <property type="entry name" value="HAMP"/>
    <property type="match status" value="1"/>
</dbReference>
<evidence type="ECO:0000256" key="4">
    <source>
        <dbReference type="ARBA" id="ARBA00022553"/>
    </source>
</evidence>
<evidence type="ECO:0000256" key="5">
    <source>
        <dbReference type="ARBA" id="ARBA00022679"/>
    </source>
</evidence>
<dbReference type="PROSITE" id="PS50885">
    <property type="entry name" value="HAMP"/>
    <property type="match status" value="1"/>
</dbReference>
<dbReference type="PANTHER" id="PTHR42878:SF15">
    <property type="entry name" value="BACTERIOPHYTOCHROME"/>
    <property type="match status" value="1"/>
</dbReference>
<dbReference type="InterPro" id="IPR050351">
    <property type="entry name" value="BphY/WalK/GraS-like"/>
</dbReference>
<comment type="catalytic activity">
    <reaction evidence="1">
        <text>ATP + protein L-histidine = ADP + protein N-phospho-L-histidine.</text>
        <dbReference type="EC" id="2.7.13.3"/>
    </reaction>
</comment>
<accession>A0ABT7PE82</accession>
<keyword evidence="7" id="KW-1133">Transmembrane helix</keyword>
<keyword evidence="7" id="KW-0472">Membrane</keyword>
<protein>
    <recommendedName>
        <fullName evidence="3">histidine kinase</fullName>
        <ecNumber evidence="3">2.7.13.3</ecNumber>
    </recommendedName>
</protein>
<keyword evidence="11" id="KW-1185">Reference proteome</keyword>
<evidence type="ECO:0000313" key="10">
    <source>
        <dbReference type="EMBL" id="MDM4014807.1"/>
    </source>
</evidence>
<keyword evidence="4" id="KW-0597">Phosphoprotein</keyword>
<dbReference type="EC" id="2.7.13.3" evidence="3"/>
<dbReference type="Gene3D" id="6.10.340.10">
    <property type="match status" value="1"/>
</dbReference>
<evidence type="ECO:0000256" key="2">
    <source>
        <dbReference type="ARBA" id="ARBA00004370"/>
    </source>
</evidence>
<keyword evidence="5" id="KW-0808">Transferase</keyword>
<comment type="subcellular location">
    <subcellularLocation>
        <location evidence="2">Membrane</location>
    </subcellularLocation>
</comment>
<dbReference type="CDD" id="cd06225">
    <property type="entry name" value="HAMP"/>
    <property type="match status" value="1"/>
</dbReference>
<comment type="caution">
    <text evidence="10">The sequence shown here is derived from an EMBL/GenBank/DDBJ whole genome shotgun (WGS) entry which is preliminary data.</text>
</comment>
<dbReference type="SMART" id="SM00388">
    <property type="entry name" value="HisKA"/>
    <property type="match status" value="1"/>
</dbReference>
<evidence type="ECO:0000256" key="7">
    <source>
        <dbReference type="SAM" id="Phobius"/>
    </source>
</evidence>
<dbReference type="Gene3D" id="1.10.287.130">
    <property type="match status" value="1"/>
</dbReference>
<name>A0ABT7PE82_9BACT</name>
<dbReference type="PROSITE" id="PS50109">
    <property type="entry name" value="HIS_KIN"/>
    <property type="match status" value="1"/>
</dbReference>
<keyword evidence="10" id="KW-0067">ATP-binding</keyword>
<dbReference type="SUPFAM" id="SSF47384">
    <property type="entry name" value="Homodimeric domain of signal transducing histidine kinase"/>
    <property type="match status" value="1"/>
</dbReference>
<evidence type="ECO:0000313" key="11">
    <source>
        <dbReference type="Proteomes" id="UP001239462"/>
    </source>
</evidence>
<dbReference type="GO" id="GO:0005524">
    <property type="term" value="F:ATP binding"/>
    <property type="evidence" value="ECO:0007669"/>
    <property type="project" value="UniProtKB-KW"/>
</dbReference>
<keyword evidence="10" id="KW-0547">Nucleotide-binding</keyword>
<keyword evidence="6" id="KW-0418">Kinase</keyword>
<dbReference type="PRINTS" id="PR00344">
    <property type="entry name" value="BCTRLSENSOR"/>
</dbReference>
<dbReference type="CDD" id="cd00082">
    <property type="entry name" value="HisKA"/>
    <property type="match status" value="1"/>
</dbReference>